<organism evidence="1 2">
    <name type="scientific">Hypoxylon rubiginosum</name>
    <dbReference type="NCBI Taxonomy" id="110542"/>
    <lineage>
        <taxon>Eukaryota</taxon>
        <taxon>Fungi</taxon>
        <taxon>Dikarya</taxon>
        <taxon>Ascomycota</taxon>
        <taxon>Pezizomycotina</taxon>
        <taxon>Sordariomycetes</taxon>
        <taxon>Xylariomycetidae</taxon>
        <taxon>Xylariales</taxon>
        <taxon>Hypoxylaceae</taxon>
        <taxon>Hypoxylon</taxon>
    </lineage>
</organism>
<evidence type="ECO:0000313" key="2">
    <source>
        <dbReference type="Proteomes" id="UP001497700"/>
    </source>
</evidence>
<gene>
    <name evidence="1" type="ORF">F4820DRAFT_333595</name>
</gene>
<sequence>MRQIKSWKQHPVIHWVEVTDTDSGKIVGAAEWEIRREVSPSDEPMKPINAYWHIEGSEEKVFAEKLLMNLRGFMKERMIRPHIELEQLVVHPDHRRRGVGRLLISWGIQKSDELRLETCVESVPFGVPIYENCGFGNLECLNPDMATSNPSEKWKEYMADDLRVFFMWRPVGHDCRAGEDGLLA</sequence>
<dbReference type="Proteomes" id="UP001497700">
    <property type="component" value="Unassembled WGS sequence"/>
</dbReference>
<proteinExistence type="predicted"/>
<comment type="caution">
    <text evidence="1">The sequence shown here is derived from an EMBL/GenBank/DDBJ whole genome shotgun (WGS) entry which is preliminary data.</text>
</comment>
<reference evidence="1 2" key="1">
    <citation type="journal article" date="2022" name="New Phytol.">
        <title>Ecological generalism drives hyperdiversity of secondary metabolite gene clusters in xylarialean endophytes.</title>
        <authorList>
            <person name="Franco M.E.E."/>
            <person name="Wisecaver J.H."/>
            <person name="Arnold A.E."/>
            <person name="Ju Y.M."/>
            <person name="Slot J.C."/>
            <person name="Ahrendt S."/>
            <person name="Moore L.P."/>
            <person name="Eastman K.E."/>
            <person name="Scott K."/>
            <person name="Konkel Z."/>
            <person name="Mondo S.J."/>
            <person name="Kuo A."/>
            <person name="Hayes R.D."/>
            <person name="Haridas S."/>
            <person name="Andreopoulos B."/>
            <person name="Riley R."/>
            <person name="LaButti K."/>
            <person name="Pangilinan J."/>
            <person name="Lipzen A."/>
            <person name="Amirebrahimi M."/>
            <person name="Yan J."/>
            <person name="Adam C."/>
            <person name="Keymanesh K."/>
            <person name="Ng V."/>
            <person name="Louie K."/>
            <person name="Northen T."/>
            <person name="Drula E."/>
            <person name="Henrissat B."/>
            <person name="Hsieh H.M."/>
            <person name="Youens-Clark K."/>
            <person name="Lutzoni F."/>
            <person name="Miadlikowska J."/>
            <person name="Eastwood D.C."/>
            <person name="Hamelin R.C."/>
            <person name="Grigoriev I.V."/>
            <person name="U'Ren J.M."/>
        </authorList>
    </citation>
    <scope>NUCLEOTIDE SEQUENCE [LARGE SCALE GENOMIC DNA]</scope>
    <source>
        <strain evidence="1 2">CBS 119005</strain>
    </source>
</reference>
<evidence type="ECO:0000313" key="1">
    <source>
        <dbReference type="EMBL" id="KAI4864407.1"/>
    </source>
</evidence>
<accession>A0ACB9YZF4</accession>
<keyword evidence="2" id="KW-1185">Reference proteome</keyword>
<dbReference type="EMBL" id="MU393486">
    <property type="protein sequence ID" value="KAI4864407.1"/>
    <property type="molecule type" value="Genomic_DNA"/>
</dbReference>
<name>A0ACB9YZF4_9PEZI</name>
<protein>
    <submittedName>
        <fullName evidence="1">Uncharacterized protein</fullName>
    </submittedName>
</protein>